<name>A0A9P7EKZ8_9AGAM</name>
<dbReference type="GeneID" id="64623319"/>
<dbReference type="AlphaFoldDB" id="A0A9P7EKZ8"/>
<gene>
    <name evidence="1" type="ORF">BJ212DRAFT_1215943</name>
</gene>
<evidence type="ECO:0000313" key="2">
    <source>
        <dbReference type="Proteomes" id="UP000807769"/>
    </source>
</evidence>
<organism evidence="1 2">
    <name type="scientific">Suillus subaureus</name>
    <dbReference type="NCBI Taxonomy" id="48587"/>
    <lineage>
        <taxon>Eukaryota</taxon>
        <taxon>Fungi</taxon>
        <taxon>Dikarya</taxon>
        <taxon>Basidiomycota</taxon>
        <taxon>Agaricomycotina</taxon>
        <taxon>Agaricomycetes</taxon>
        <taxon>Agaricomycetidae</taxon>
        <taxon>Boletales</taxon>
        <taxon>Suillineae</taxon>
        <taxon>Suillaceae</taxon>
        <taxon>Suillus</taxon>
    </lineage>
</organism>
<proteinExistence type="predicted"/>
<sequence>AAIEWLVAMDQPIQALKHLKFQEMINVASWATNGVKIPGRKAICTKIMQIFKNHL</sequence>
<accession>A0A9P7EKZ8</accession>
<comment type="caution">
    <text evidence="1">The sequence shown here is derived from an EMBL/GenBank/DDBJ whole genome shotgun (WGS) entry which is preliminary data.</text>
</comment>
<dbReference type="Proteomes" id="UP000807769">
    <property type="component" value="Unassembled WGS sequence"/>
</dbReference>
<protein>
    <submittedName>
        <fullName evidence="1">Uncharacterized protein</fullName>
    </submittedName>
</protein>
<dbReference type="RefSeq" id="XP_041198028.1">
    <property type="nucleotide sequence ID" value="XM_041329302.1"/>
</dbReference>
<keyword evidence="2" id="KW-1185">Reference proteome</keyword>
<reference evidence="1" key="1">
    <citation type="journal article" date="2020" name="New Phytol.">
        <title>Comparative genomics reveals dynamic genome evolution in host specialist ectomycorrhizal fungi.</title>
        <authorList>
            <person name="Lofgren L.A."/>
            <person name="Nguyen N.H."/>
            <person name="Vilgalys R."/>
            <person name="Ruytinx J."/>
            <person name="Liao H.L."/>
            <person name="Branco S."/>
            <person name="Kuo A."/>
            <person name="LaButti K."/>
            <person name="Lipzen A."/>
            <person name="Andreopoulos W."/>
            <person name="Pangilinan J."/>
            <person name="Riley R."/>
            <person name="Hundley H."/>
            <person name="Na H."/>
            <person name="Barry K."/>
            <person name="Grigoriev I.V."/>
            <person name="Stajich J.E."/>
            <person name="Kennedy P.G."/>
        </authorList>
    </citation>
    <scope>NUCLEOTIDE SEQUENCE</scope>
    <source>
        <strain evidence="1">MN1</strain>
    </source>
</reference>
<feature type="non-terminal residue" evidence="1">
    <location>
        <position position="55"/>
    </location>
</feature>
<evidence type="ECO:0000313" key="1">
    <source>
        <dbReference type="EMBL" id="KAG1823968.1"/>
    </source>
</evidence>
<dbReference type="EMBL" id="JABBWG010000004">
    <property type="protein sequence ID" value="KAG1823968.1"/>
    <property type="molecule type" value="Genomic_DNA"/>
</dbReference>
<dbReference type="OrthoDB" id="3256444at2759"/>
<feature type="non-terminal residue" evidence="1">
    <location>
        <position position="1"/>
    </location>
</feature>